<feature type="compositionally biased region" description="Basic and acidic residues" evidence="1">
    <location>
        <begin position="683"/>
        <end position="693"/>
    </location>
</feature>
<feature type="region of interest" description="Disordered" evidence="1">
    <location>
        <begin position="1"/>
        <end position="240"/>
    </location>
</feature>
<protein>
    <submittedName>
        <fullName evidence="2">Uncharacterized protein</fullName>
    </submittedName>
</protein>
<feature type="compositionally biased region" description="Acidic residues" evidence="1">
    <location>
        <begin position="388"/>
        <end position="404"/>
    </location>
</feature>
<feature type="region of interest" description="Disordered" evidence="1">
    <location>
        <begin position="269"/>
        <end position="423"/>
    </location>
</feature>
<reference evidence="2" key="2">
    <citation type="journal article" date="2019" name="IMA Fungus">
        <title>Genome sequencing and comparison of five Tilletia species to identify candidate genes for the detection of regulated species infecting wheat.</title>
        <authorList>
            <person name="Nguyen H.D.T."/>
            <person name="Sultana T."/>
            <person name="Kesanakurti P."/>
            <person name="Hambleton S."/>
        </authorList>
    </citation>
    <scope>NUCLEOTIDE SEQUENCE</scope>
    <source>
        <strain evidence="2">DAOMC 236422</strain>
    </source>
</reference>
<feature type="region of interest" description="Disordered" evidence="1">
    <location>
        <begin position="1093"/>
        <end position="1114"/>
    </location>
</feature>
<sequence length="1114" mass="120186">MPAASTSTSTPSTSSSSLTPLPSTPSSHLAPSTPSVSGSVGPRSRGYPEGMFSTPSRKVVPVIVIPTSEPRADEISGISDGSSLSSLSASGRSIYKTMSPSHFNAVQKRRRINESASPLSRLSRPDDDDDGHHQSEDGTSGDETIRDTAQSSKPARKRARRTANESESDAQAELETDKDSNTDDSDEELPDVLAKSRAENTTRLQPRRTAAVGKTYEFDDRGNYVGTSKLQNSSRIKSATPVPVPVTVSVAVPSRTILKTSNGTNLSIHAMLRRKKEQERQGTDLKGMKEADDLVLAESLREKREADEKKQKAAAEEERRLVESWQRDLDQDFLSPPSKKKGIIIVGDGASGSQGSQTAQDTKASKNSIAALNKRYAEKPEGGCTSDGLDDDDSASSSDLDSDEDKNHPDGERLRSENGVDSARLRMAEQKQRLNGMTRTLKSAAIDGRDVLVDILASDYGLKKQKKKKGDGKKTVKQESKADEAVTGSMWMRGRVALRDISLPTRLETSPFGKILSDATRDGPWALAAALQQIRVMTPRFQISAVELGFLLSVATHGLDLRSGPRNAGQLMNRNPSAHPWRLARKERQAVASAACAALECVPCSSAGGKQLRAADAITAVDLAVRTWMVEALVGLGASTALLKKLRLLSSEVELTLKPSRRVRQQERVELRLARAQSGQHTDGTHVVKREDDQQLGSDSDSLVGWLSLEERLEALVRFCSIIRSLCSRHLLAWPIRADLYLALAVLSATHPEDGLIPAIRGATAALLDDGQTGFSDAAQQRQEELAERIFTAFETLPVPVYAAMLRGIPKDGVRSRALSRRVAWKLLAQRHKSLRAPLADDKALALAPAPAADAGHESSLPILAMPDLNLLQDLVSTSNDSSPFWISTVADDTRQAAALKRKAVADGGKAQAKSESGGVTGPARRVTDYHELAAWTEVVSVALDDLAVQATAFEEAPEKVEAVVDSDPKQKSYAVFDQAAVNAERQVRGSLLLATRPFLSLASSHLSATKGSTNGACPVPDSSRIRILAKISLDLRSTFNKIQDNRGANLEMSRTKDAIQRLQIRIHYLLPFYFASGRVGDEFKLSEIYGEEGGGKKGLGGDGAKEAVSPTPV</sequence>
<organism evidence="2 3">
    <name type="scientific">Tilletia walkeri</name>
    <dbReference type="NCBI Taxonomy" id="117179"/>
    <lineage>
        <taxon>Eukaryota</taxon>
        <taxon>Fungi</taxon>
        <taxon>Dikarya</taxon>
        <taxon>Basidiomycota</taxon>
        <taxon>Ustilaginomycotina</taxon>
        <taxon>Exobasidiomycetes</taxon>
        <taxon>Tilletiales</taxon>
        <taxon>Tilletiaceae</taxon>
        <taxon>Tilletia</taxon>
    </lineage>
</organism>
<feature type="compositionally biased region" description="Basic and acidic residues" evidence="1">
    <location>
        <begin position="299"/>
        <end position="330"/>
    </location>
</feature>
<feature type="compositionally biased region" description="Low complexity" evidence="1">
    <location>
        <begin position="75"/>
        <end position="94"/>
    </location>
</feature>
<comment type="caution">
    <text evidence="2">The sequence shown here is derived from an EMBL/GenBank/DDBJ whole genome shotgun (WGS) entry which is preliminary data.</text>
</comment>
<dbReference type="Proteomes" id="UP000078113">
    <property type="component" value="Unassembled WGS sequence"/>
</dbReference>
<feature type="compositionally biased region" description="Basic and acidic residues" evidence="1">
    <location>
        <begin position="276"/>
        <end position="292"/>
    </location>
</feature>
<name>A0A8X7NE28_9BASI</name>
<keyword evidence="3" id="KW-1185">Reference proteome</keyword>
<reference evidence="2" key="1">
    <citation type="submission" date="2016-04" db="EMBL/GenBank/DDBJ databases">
        <authorList>
            <person name="Nguyen H.D."/>
            <person name="Samba Siva P."/>
            <person name="Cullis J."/>
            <person name="Levesque C.A."/>
            <person name="Hambleton S."/>
        </authorList>
    </citation>
    <scope>NUCLEOTIDE SEQUENCE</scope>
    <source>
        <strain evidence="2">DAOMC 236422</strain>
    </source>
</reference>
<feature type="compositionally biased region" description="Polar residues" evidence="1">
    <location>
        <begin position="137"/>
        <end position="153"/>
    </location>
</feature>
<feature type="compositionally biased region" description="Basic and acidic residues" evidence="1">
    <location>
        <begin position="405"/>
        <end position="423"/>
    </location>
</feature>
<dbReference type="EMBL" id="LWDG02000001">
    <property type="protein sequence ID" value="KAE8272311.1"/>
    <property type="molecule type" value="Genomic_DNA"/>
</dbReference>
<accession>A0A8X7NE28</accession>
<feature type="region of interest" description="Disordered" evidence="1">
    <location>
        <begin position="675"/>
        <end position="698"/>
    </location>
</feature>
<feature type="compositionally biased region" description="Low complexity" evidence="1">
    <location>
        <begin position="1"/>
        <end position="45"/>
    </location>
</feature>
<feature type="compositionally biased region" description="Polar residues" evidence="1">
    <location>
        <begin position="225"/>
        <end position="237"/>
    </location>
</feature>
<evidence type="ECO:0000313" key="3">
    <source>
        <dbReference type="Proteomes" id="UP000078113"/>
    </source>
</evidence>
<feature type="compositionally biased region" description="Polar residues" evidence="1">
    <location>
        <begin position="351"/>
        <end position="370"/>
    </location>
</feature>
<evidence type="ECO:0000256" key="1">
    <source>
        <dbReference type="SAM" id="MobiDB-lite"/>
    </source>
</evidence>
<dbReference type="AlphaFoldDB" id="A0A8X7NE28"/>
<evidence type="ECO:0000313" key="2">
    <source>
        <dbReference type="EMBL" id="KAE8272311.1"/>
    </source>
</evidence>
<proteinExistence type="predicted"/>
<gene>
    <name evidence="2" type="ORF">A4X09_0g34</name>
</gene>